<dbReference type="OrthoDB" id="3734530at2"/>
<dbReference type="PANTHER" id="PTHR43685:SF3">
    <property type="entry name" value="SLR2126 PROTEIN"/>
    <property type="match status" value="1"/>
</dbReference>
<feature type="transmembrane region" description="Helical" evidence="1">
    <location>
        <begin position="997"/>
        <end position="1015"/>
    </location>
</feature>
<evidence type="ECO:0000256" key="1">
    <source>
        <dbReference type="SAM" id="Phobius"/>
    </source>
</evidence>
<feature type="transmembrane region" description="Helical" evidence="1">
    <location>
        <begin position="500"/>
        <end position="519"/>
    </location>
</feature>
<dbReference type="PANTHER" id="PTHR43685">
    <property type="entry name" value="GLYCOSYLTRANSFERASE"/>
    <property type="match status" value="1"/>
</dbReference>
<dbReference type="RefSeq" id="WP_125968177.1">
    <property type="nucleotide sequence ID" value="NZ_QXGK01000007.1"/>
</dbReference>
<feature type="transmembrane region" description="Helical" evidence="1">
    <location>
        <begin position="725"/>
        <end position="745"/>
    </location>
</feature>
<dbReference type="AlphaFoldDB" id="A0A430FUJ1"/>
<sequence length="1027" mass="109951">MNSTGSSEIQRILATALANRPYSHRQDVDPSVAAVITVEEDRRFLPDTVKAVLEQTVLPCVIVVADCSGETEEATTARFEVIPSPSGPLRGMPETKSVDVRVVPVAGAISFFDAARRGMAAAMLPDTVAAWWLLHDDSRPVGEDALARLVESWRNNPTASLLGCKQLDWEGRRLHDVGLYAGRHRVESLVVDGEEDQEQYDSRQDVFAVSLAGALLPLRTLDATGGADRWFTTFGESVELCRRICLSGGRVVVVPQAGIAHRRARFEGLRTRTGQEVDEDERLNPALAVRRTAERYRYTDSRMLMWPLIWLWSLVLALVQTVRQLASKRPYEAGVALCLPWLALAAMPGAAKARRRLAAQSSVPLSRLTGLLASRRQIAAWKERTRAMEDQRRVVLLSPLAKAHLRRRLMRRWGLALAAAAVSLVAVLVAYRGLIAGVMTGGSLYSGTLVPTDATMHQLADAATTPWVFGSGTGAPAPPAPWLLVWLAASVLTLGHPAPALSLMFFAAAPAAVMAFWALAGVFTRSDAVRAASGLLWVSFGAAMGLFASANLPMLTVLVFLPAAFAFVFRAVGMYRAEDQVPVHRSVQCAALASLCFVPVVAAEPQLLLPLVAVFLLFLLFVRRHRVMLLLMPVPASFAVAPTLVNAVRYADEGAWRQLFADMTLPTHAVNGDVRSGTLVDVFTRAFGIDGWSWTTVALAVAGALTLALALLSLLLPFALRVSRMMWMTVLAGALLAVCCPRIAVDVDADGPMAASVLPGVTFMLFGMLSCVCIVAGGAVRRFEPLRRAGDAPQAGPRPRRVVAARIGRVVLSVALVASAVACTAVGQVRFGSDGVQASDTGLPMVAADYLSQGPDHRVLALRADGGNSVGYTVMRTRRGDLVDESPALRVRAAAGWTDADADVIADAAARLLAGADADAIASISALGFGGVFVAAGSDGADDAAQQLMTNVAASQGVRVVVAADNGTYYRLTINGIDAQNIDVSWQRSTQSSPWRMAWLVTLGVLLALYCLVALPHRAYRYHGEES</sequence>
<protein>
    <submittedName>
        <fullName evidence="3">Glycosyltransferase</fullName>
    </submittedName>
</protein>
<keyword evidence="1" id="KW-0472">Membrane</keyword>
<keyword evidence="3" id="KW-0808">Transferase</keyword>
<dbReference type="InterPro" id="IPR029044">
    <property type="entry name" value="Nucleotide-diphossugar_trans"/>
</dbReference>
<evidence type="ECO:0000259" key="2">
    <source>
        <dbReference type="Pfam" id="PF13632"/>
    </source>
</evidence>
<feature type="transmembrane region" description="Helical" evidence="1">
    <location>
        <begin position="807"/>
        <end position="827"/>
    </location>
</feature>
<feature type="transmembrane region" description="Helical" evidence="1">
    <location>
        <begin position="554"/>
        <end position="573"/>
    </location>
</feature>
<organism evidence="3 4">
    <name type="scientific">Bifidobacterium samirii</name>
    <dbReference type="NCBI Taxonomy" id="2306974"/>
    <lineage>
        <taxon>Bacteria</taxon>
        <taxon>Bacillati</taxon>
        <taxon>Actinomycetota</taxon>
        <taxon>Actinomycetes</taxon>
        <taxon>Bifidobacteriales</taxon>
        <taxon>Bifidobacteriaceae</taxon>
        <taxon>Bifidobacterium</taxon>
    </lineage>
</organism>
<evidence type="ECO:0000313" key="4">
    <source>
        <dbReference type="Proteomes" id="UP000287470"/>
    </source>
</evidence>
<comment type="caution">
    <text evidence="3">The sequence shown here is derived from an EMBL/GenBank/DDBJ whole genome shotgun (WGS) entry which is preliminary data.</text>
</comment>
<dbReference type="EMBL" id="QXGK01000007">
    <property type="protein sequence ID" value="RSX56973.1"/>
    <property type="molecule type" value="Genomic_DNA"/>
</dbReference>
<feature type="transmembrane region" description="Helical" evidence="1">
    <location>
        <begin position="413"/>
        <end position="434"/>
    </location>
</feature>
<dbReference type="Proteomes" id="UP000287470">
    <property type="component" value="Unassembled WGS sequence"/>
</dbReference>
<feature type="transmembrane region" description="Helical" evidence="1">
    <location>
        <begin position="757"/>
        <end position="780"/>
    </location>
</feature>
<name>A0A430FUJ1_9BIFI</name>
<feature type="domain" description="Glycosyltransferase 2-like" evidence="2">
    <location>
        <begin position="133"/>
        <end position="346"/>
    </location>
</feature>
<dbReference type="InterPro" id="IPR001173">
    <property type="entry name" value="Glyco_trans_2-like"/>
</dbReference>
<dbReference type="InterPro" id="IPR050834">
    <property type="entry name" value="Glycosyltransf_2"/>
</dbReference>
<reference evidence="3 4" key="1">
    <citation type="submission" date="2018-09" db="EMBL/GenBank/DDBJ databases">
        <title>Characterization of the phylogenetic diversity of five novel species belonging to the genus Bifidobacterium.</title>
        <authorList>
            <person name="Lugli G.A."/>
            <person name="Duranti S."/>
            <person name="Milani C."/>
        </authorList>
    </citation>
    <scope>NUCLEOTIDE SEQUENCE [LARGE SCALE GENOMIC DNA]</scope>
    <source>
        <strain evidence="3 4">2033B</strain>
    </source>
</reference>
<dbReference type="SUPFAM" id="SSF53448">
    <property type="entry name" value="Nucleotide-diphospho-sugar transferases"/>
    <property type="match status" value="1"/>
</dbReference>
<feature type="transmembrane region" description="Helical" evidence="1">
    <location>
        <begin position="692"/>
        <end position="718"/>
    </location>
</feature>
<keyword evidence="1" id="KW-0812">Transmembrane</keyword>
<dbReference type="Gene3D" id="3.90.550.10">
    <property type="entry name" value="Spore Coat Polysaccharide Biosynthesis Protein SpsA, Chain A"/>
    <property type="match status" value="1"/>
</dbReference>
<gene>
    <name evidence="3" type="ORF">D2E24_0918</name>
</gene>
<dbReference type="GO" id="GO:0016740">
    <property type="term" value="F:transferase activity"/>
    <property type="evidence" value="ECO:0007669"/>
    <property type="project" value="UniProtKB-KW"/>
</dbReference>
<accession>A0A430FUJ1</accession>
<evidence type="ECO:0000313" key="3">
    <source>
        <dbReference type="EMBL" id="RSX56973.1"/>
    </source>
</evidence>
<keyword evidence="4" id="KW-1185">Reference proteome</keyword>
<feature type="transmembrane region" description="Helical" evidence="1">
    <location>
        <begin position="304"/>
        <end position="322"/>
    </location>
</feature>
<feature type="transmembrane region" description="Helical" evidence="1">
    <location>
        <begin position="629"/>
        <end position="651"/>
    </location>
</feature>
<keyword evidence="1" id="KW-1133">Transmembrane helix</keyword>
<proteinExistence type="predicted"/>
<dbReference type="Pfam" id="PF13632">
    <property type="entry name" value="Glyco_trans_2_3"/>
    <property type="match status" value="1"/>
</dbReference>
<feature type="transmembrane region" description="Helical" evidence="1">
    <location>
        <begin position="607"/>
        <end position="622"/>
    </location>
</feature>